<name>A0A0A1F4L7_9BURK</name>
<keyword evidence="3" id="KW-1185">Reference proteome</keyword>
<gene>
    <name evidence="2" type="ORF">LT85_0503</name>
</gene>
<sequence length="405" mass="42507">MELNGGLRHIPGMPNLNINAASGNVVFAATSSNEADSPAQVDLTPMAEFGARANVHHHHVRKAPRPAPQRTQKRPGVNRNAVNSADSHDDDHLGAAANEAVERMNHGGGTALDDWLAGKYDALEQHTLLRHALENSDGKDSEGLKQAISRLEEKHGDALKGARPQAEAFESALEHLGTLAKADGGHANPAASHQIRAMFGAKTGDRQDKPFAATELAQTLLAKFGAQHFVAGLAQLRSAMSAPLHSPRGSNQASRMWLSMSDAASFNAIQSSFAIGHDLHGKLAVAGVTPHASEAETGIALLRAPEQDIGKSKAALLAAINGDQTRTPVQQGQVARLLAQAVDTLPQRLWPQESMGQRADLLVALRGQAAAAGQASAAAFANSAEAALEKHLRAGASTVPQKSEI</sequence>
<protein>
    <submittedName>
        <fullName evidence="2">Uncharacterized protein</fullName>
    </submittedName>
</protein>
<dbReference type="KEGG" id="care:LT85_0503"/>
<dbReference type="HOGENOM" id="CLU_679176_0_0_4"/>
<accession>A0A0A1F4L7</accession>
<dbReference type="EMBL" id="CP009962">
    <property type="protein sequence ID" value="AIY39663.1"/>
    <property type="molecule type" value="Genomic_DNA"/>
</dbReference>
<dbReference type="AlphaFoldDB" id="A0A0A1F4L7"/>
<evidence type="ECO:0000313" key="2">
    <source>
        <dbReference type="EMBL" id="AIY39663.1"/>
    </source>
</evidence>
<reference evidence="3" key="1">
    <citation type="journal article" date="2014" name="Soil Biol. Biochem.">
        <title>Structure and function of bacterial communities in ageing soils: Insights from the Mendocino ecological staircase.</title>
        <authorList>
            <person name="Uroz S."/>
            <person name="Tech J.J."/>
            <person name="Sawaya N.A."/>
            <person name="Frey-Klett P."/>
            <person name="Leveau J.H.J."/>
        </authorList>
    </citation>
    <scope>NUCLEOTIDE SEQUENCE [LARGE SCALE GENOMIC DNA]</scope>
    <source>
        <strain evidence="3">Cal35</strain>
    </source>
</reference>
<dbReference type="Proteomes" id="UP000030302">
    <property type="component" value="Chromosome"/>
</dbReference>
<evidence type="ECO:0000313" key="3">
    <source>
        <dbReference type="Proteomes" id="UP000030302"/>
    </source>
</evidence>
<dbReference type="STRING" id="279058.LT85_0503"/>
<proteinExistence type="predicted"/>
<feature type="region of interest" description="Disordered" evidence="1">
    <location>
        <begin position="56"/>
        <end position="91"/>
    </location>
</feature>
<organism evidence="2 3">
    <name type="scientific">Collimonas arenae</name>
    <dbReference type="NCBI Taxonomy" id="279058"/>
    <lineage>
        <taxon>Bacteria</taxon>
        <taxon>Pseudomonadati</taxon>
        <taxon>Pseudomonadota</taxon>
        <taxon>Betaproteobacteria</taxon>
        <taxon>Burkholderiales</taxon>
        <taxon>Oxalobacteraceae</taxon>
        <taxon>Collimonas</taxon>
    </lineage>
</organism>
<evidence type="ECO:0000256" key="1">
    <source>
        <dbReference type="SAM" id="MobiDB-lite"/>
    </source>
</evidence>